<protein>
    <submittedName>
        <fullName evidence="2">Uncharacterized protein</fullName>
    </submittedName>
</protein>
<evidence type="ECO:0000313" key="2">
    <source>
        <dbReference type="EMBL" id="NME90168.1"/>
    </source>
</evidence>
<feature type="compositionally biased region" description="Basic and acidic residues" evidence="1">
    <location>
        <begin position="38"/>
        <end position="47"/>
    </location>
</feature>
<dbReference type="AlphaFoldDB" id="A0AB36CMX9"/>
<dbReference type="EMBL" id="JABAFZ010000009">
    <property type="protein sequence ID" value="NME90168.1"/>
    <property type="molecule type" value="Genomic_DNA"/>
</dbReference>
<evidence type="ECO:0000256" key="1">
    <source>
        <dbReference type="SAM" id="MobiDB-lite"/>
    </source>
</evidence>
<reference evidence="2 3" key="1">
    <citation type="submission" date="2020-04" db="EMBL/GenBank/DDBJ databases">
        <authorList>
            <person name="Hitch T.C.A."/>
            <person name="Wylensek D."/>
            <person name="Clavel T."/>
        </authorList>
    </citation>
    <scope>NUCLEOTIDE SEQUENCE [LARGE SCALE GENOMIC DNA]</scope>
    <source>
        <strain evidence="2 3">BL-383-APC-3D</strain>
    </source>
</reference>
<name>A0AB36CMX9_9CORY</name>
<sequence>MCSGALLGCASEGSPDTPVNTTSVSTQPEESEDTEIDDTPRNDLSQERAVDWQRFELVDDNSVRVFFSAGSKSCYGTRAVVEETDEAVEIAVIEGRFPGAPDICTLIARQASILVETSQPVGDREVIPLADPELN</sequence>
<accession>A0AB36CMX9</accession>
<feature type="compositionally biased region" description="Polar residues" evidence="1">
    <location>
        <begin position="17"/>
        <end position="28"/>
    </location>
</feature>
<proteinExistence type="predicted"/>
<feature type="region of interest" description="Disordered" evidence="1">
    <location>
        <begin position="1"/>
        <end position="47"/>
    </location>
</feature>
<gene>
    <name evidence="2" type="ORF">HF853_10885</name>
</gene>
<evidence type="ECO:0000313" key="3">
    <source>
        <dbReference type="Proteomes" id="UP000544551"/>
    </source>
</evidence>
<dbReference type="Proteomes" id="UP000544551">
    <property type="component" value="Unassembled WGS sequence"/>
</dbReference>
<organism evidence="2 3">
    <name type="scientific">Corynebacterium stationis</name>
    <dbReference type="NCBI Taxonomy" id="1705"/>
    <lineage>
        <taxon>Bacteria</taxon>
        <taxon>Bacillati</taxon>
        <taxon>Actinomycetota</taxon>
        <taxon>Actinomycetes</taxon>
        <taxon>Mycobacteriales</taxon>
        <taxon>Corynebacteriaceae</taxon>
        <taxon>Corynebacterium</taxon>
    </lineage>
</organism>
<comment type="caution">
    <text evidence="2">The sequence shown here is derived from an EMBL/GenBank/DDBJ whole genome shotgun (WGS) entry which is preliminary data.</text>
</comment>